<evidence type="ECO:0000256" key="1">
    <source>
        <dbReference type="SAM" id="MobiDB-lite"/>
    </source>
</evidence>
<dbReference type="Proteomes" id="UP000235392">
    <property type="component" value="Unassembled WGS sequence"/>
</dbReference>
<dbReference type="AlphaFoldDB" id="A0A2N5TNA7"/>
<feature type="compositionally biased region" description="Basic and acidic residues" evidence="1">
    <location>
        <begin position="71"/>
        <end position="88"/>
    </location>
</feature>
<evidence type="ECO:0000313" key="2">
    <source>
        <dbReference type="EMBL" id="PLW26976.1"/>
    </source>
</evidence>
<reference evidence="2 3" key="1">
    <citation type="submission" date="2017-11" db="EMBL/GenBank/DDBJ databases">
        <title>De novo assembly and phasing of dikaryotic genomes from two isolates of Puccinia coronata f. sp. avenae, the causal agent of oat crown rust.</title>
        <authorList>
            <person name="Miller M.E."/>
            <person name="Zhang Y."/>
            <person name="Omidvar V."/>
            <person name="Sperschneider J."/>
            <person name="Schwessinger B."/>
            <person name="Raley C."/>
            <person name="Palmer J.M."/>
            <person name="Garnica D."/>
            <person name="Upadhyaya N."/>
            <person name="Rathjen J."/>
            <person name="Taylor J.M."/>
            <person name="Park R.F."/>
            <person name="Dodds P.N."/>
            <person name="Hirsch C.D."/>
            <person name="Kianian S.F."/>
            <person name="Figueroa M."/>
        </authorList>
    </citation>
    <scope>NUCLEOTIDE SEQUENCE [LARGE SCALE GENOMIC DNA]</scope>
    <source>
        <strain evidence="2">12SD80</strain>
    </source>
</reference>
<organism evidence="2 3">
    <name type="scientific">Puccinia coronata f. sp. avenae</name>
    <dbReference type="NCBI Taxonomy" id="200324"/>
    <lineage>
        <taxon>Eukaryota</taxon>
        <taxon>Fungi</taxon>
        <taxon>Dikarya</taxon>
        <taxon>Basidiomycota</taxon>
        <taxon>Pucciniomycotina</taxon>
        <taxon>Pucciniomycetes</taxon>
        <taxon>Pucciniales</taxon>
        <taxon>Pucciniaceae</taxon>
        <taxon>Puccinia</taxon>
    </lineage>
</organism>
<sequence>MSSKRLKGQQLSEVPGALPAALDSTIAAPSANVGIPSDTITPASLSSAASLASGYAATAAPTKKARITKSKAKDAAKKSSERFQKTEM</sequence>
<evidence type="ECO:0000313" key="3">
    <source>
        <dbReference type="Proteomes" id="UP000235392"/>
    </source>
</evidence>
<name>A0A2N5TNA7_9BASI</name>
<dbReference type="EMBL" id="PGCI01000431">
    <property type="protein sequence ID" value="PLW26976.1"/>
    <property type="molecule type" value="Genomic_DNA"/>
</dbReference>
<feature type="region of interest" description="Disordered" evidence="1">
    <location>
        <begin position="62"/>
        <end position="88"/>
    </location>
</feature>
<accession>A0A2N5TNA7</accession>
<gene>
    <name evidence="2" type="ORF">PCASD_23027</name>
</gene>
<proteinExistence type="predicted"/>
<protein>
    <submittedName>
        <fullName evidence="2">Uncharacterized protein</fullName>
    </submittedName>
</protein>
<comment type="caution">
    <text evidence="2">The sequence shown here is derived from an EMBL/GenBank/DDBJ whole genome shotgun (WGS) entry which is preliminary data.</text>
</comment>